<dbReference type="AlphaFoldDB" id="A0AAD5XTP4"/>
<sequence>MTSAKAPATASSPVSFRGPFLLLLAALASTSVYRHLKAGPYSPPSCQIFRYDCPTYPVSGRVAKGYEGVLEEFKGNFEDGEEVGASFFAWKDGKPVVELTGGFFDTTYSTPYTEDALQLVFSSSKAVAGIAVATMVSKGAFEYSDRIADYWPEFAAGNKGNVTIADLMGHRAGVTFLDPERAPTAKDILDLDSFAETLAQQPHNFGGETRGGYHAVTRGWYINELVRRTDPKKRTLGEYIKEELAGPLDIDYYLGLDESLHHRVSPLVSYPPLHMVFGLFAPTKWQKEPLPASLVDALLKTHTVGHKALIASGPTHPWYEMWPKPYNRPEIWSGESPSFGGITNARALARLAAVMANGGKDPVTGLVLIDEKTIEKALTPLPVLWDHVMGAHLPFATGGWGIIKHLVHGQEWVGWAGAGGSMIWWNREQNLAFGYVMNAVKLQALGDKRSWRLIKAFLEGVDIASGRPVVDRVVGDTKHVEAAPPPV</sequence>
<reference evidence="3" key="1">
    <citation type="submission" date="2020-05" db="EMBL/GenBank/DDBJ databases">
        <title>Phylogenomic resolution of chytrid fungi.</title>
        <authorList>
            <person name="Stajich J.E."/>
            <person name="Amses K."/>
            <person name="Simmons R."/>
            <person name="Seto K."/>
            <person name="Myers J."/>
            <person name="Bonds A."/>
            <person name="Quandt C.A."/>
            <person name="Barry K."/>
            <person name="Liu P."/>
            <person name="Grigoriev I."/>
            <person name="Longcore J.E."/>
            <person name="James T.Y."/>
        </authorList>
    </citation>
    <scope>NUCLEOTIDE SEQUENCE</scope>
    <source>
        <strain evidence="3">JEL0379</strain>
    </source>
</reference>
<feature type="chain" id="PRO_5042102797" description="Beta-lactamase-related domain-containing protein" evidence="1">
    <location>
        <begin position="31"/>
        <end position="487"/>
    </location>
</feature>
<dbReference type="Gene3D" id="3.40.710.10">
    <property type="entry name" value="DD-peptidase/beta-lactamase superfamily"/>
    <property type="match status" value="1"/>
</dbReference>
<dbReference type="InterPro" id="IPR012338">
    <property type="entry name" value="Beta-lactam/transpept-like"/>
</dbReference>
<dbReference type="PANTHER" id="PTHR43319">
    <property type="entry name" value="BETA-LACTAMASE-RELATED"/>
    <property type="match status" value="1"/>
</dbReference>
<feature type="domain" description="Beta-lactamase-related" evidence="2">
    <location>
        <begin position="78"/>
        <end position="445"/>
    </location>
</feature>
<evidence type="ECO:0000259" key="2">
    <source>
        <dbReference type="Pfam" id="PF00144"/>
    </source>
</evidence>
<dbReference type="SUPFAM" id="SSF56601">
    <property type="entry name" value="beta-lactamase/transpeptidase-like"/>
    <property type="match status" value="1"/>
</dbReference>
<evidence type="ECO:0000313" key="4">
    <source>
        <dbReference type="Proteomes" id="UP001212152"/>
    </source>
</evidence>
<name>A0AAD5XTP4_9FUNG</name>
<gene>
    <name evidence="3" type="ORF">HDU87_004097</name>
</gene>
<dbReference type="EMBL" id="JADGJQ010000003">
    <property type="protein sequence ID" value="KAJ3184693.1"/>
    <property type="molecule type" value="Genomic_DNA"/>
</dbReference>
<accession>A0AAD5XTP4</accession>
<proteinExistence type="predicted"/>
<dbReference type="InterPro" id="IPR052907">
    <property type="entry name" value="Beta-lactamase/esterase"/>
</dbReference>
<protein>
    <recommendedName>
        <fullName evidence="2">Beta-lactamase-related domain-containing protein</fullName>
    </recommendedName>
</protein>
<dbReference type="Proteomes" id="UP001212152">
    <property type="component" value="Unassembled WGS sequence"/>
</dbReference>
<evidence type="ECO:0000313" key="3">
    <source>
        <dbReference type="EMBL" id="KAJ3184693.1"/>
    </source>
</evidence>
<feature type="signal peptide" evidence="1">
    <location>
        <begin position="1"/>
        <end position="30"/>
    </location>
</feature>
<dbReference type="Pfam" id="PF00144">
    <property type="entry name" value="Beta-lactamase"/>
    <property type="match status" value="1"/>
</dbReference>
<keyword evidence="4" id="KW-1185">Reference proteome</keyword>
<evidence type="ECO:0000256" key="1">
    <source>
        <dbReference type="SAM" id="SignalP"/>
    </source>
</evidence>
<organism evidence="3 4">
    <name type="scientific">Geranomyces variabilis</name>
    <dbReference type="NCBI Taxonomy" id="109894"/>
    <lineage>
        <taxon>Eukaryota</taxon>
        <taxon>Fungi</taxon>
        <taxon>Fungi incertae sedis</taxon>
        <taxon>Chytridiomycota</taxon>
        <taxon>Chytridiomycota incertae sedis</taxon>
        <taxon>Chytridiomycetes</taxon>
        <taxon>Spizellomycetales</taxon>
        <taxon>Powellomycetaceae</taxon>
        <taxon>Geranomyces</taxon>
    </lineage>
</organism>
<dbReference type="InterPro" id="IPR001466">
    <property type="entry name" value="Beta-lactam-related"/>
</dbReference>
<dbReference type="PANTHER" id="PTHR43319:SF3">
    <property type="entry name" value="BETA-LACTAMASE-RELATED DOMAIN-CONTAINING PROTEIN"/>
    <property type="match status" value="1"/>
</dbReference>
<comment type="caution">
    <text evidence="3">The sequence shown here is derived from an EMBL/GenBank/DDBJ whole genome shotgun (WGS) entry which is preliminary data.</text>
</comment>
<keyword evidence="1" id="KW-0732">Signal</keyword>